<evidence type="ECO:0000313" key="6">
    <source>
        <dbReference type="Proteomes" id="UP001154312"/>
    </source>
</evidence>
<dbReference type="AlphaFoldDB" id="A0A9X4H700"/>
<organism evidence="5 6">
    <name type="scientific">Pelotomaculum isophthalicicum JI</name>
    <dbReference type="NCBI Taxonomy" id="947010"/>
    <lineage>
        <taxon>Bacteria</taxon>
        <taxon>Bacillati</taxon>
        <taxon>Bacillota</taxon>
        <taxon>Clostridia</taxon>
        <taxon>Eubacteriales</taxon>
        <taxon>Desulfotomaculaceae</taxon>
        <taxon>Pelotomaculum</taxon>
    </lineage>
</organism>
<proteinExistence type="predicted"/>
<dbReference type="Proteomes" id="UP001154312">
    <property type="component" value="Unassembled WGS sequence"/>
</dbReference>
<gene>
    <name evidence="5" type="ORF">L7E55_14175</name>
</gene>
<dbReference type="SUPFAM" id="SSF46785">
    <property type="entry name" value="Winged helix' DNA-binding domain"/>
    <property type="match status" value="1"/>
</dbReference>
<dbReference type="InterPro" id="IPR036390">
    <property type="entry name" value="WH_DNA-bd_sf"/>
</dbReference>
<sequence>MDEKNIRDMRDIMQTKVEYLQQFEENLDRANRILKYLTQLYLGRKGLSLSRYRIMRYLHVRQDVNMTELQNRLLISAASLTELADSLEKEGLVQRVRQQADRRMVYLHLTEKGRAVYKEVLKFRCERLEKALSEPEDLTQINDFLERIISGLKEQVVASDEGFCSKPDP</sequence>
<name>A0A9X4H700_9FIRM</name>
<evidence type="ECO:0000256" key="3">
    <source>
        <dbReference type="ARBA" id="ARBA00023163"/>
    </source>
</evidence>
<dbReference type="Pfam" id="PF01047">
    <property type="entry name" value="MarR"/>
    <property type="match status" value="1"/>
</dbReference>
<dbReference type="InterPro" id="IPR000835">
    <property type="entry name" value="HTH_MarR-typ"/>
</dbReference>
<accession>A0A9X4H700</accession>
<keyword evidence="1" id="KW-0805">Transcription regulation</keyword>
<dbReference type="RefSeq" id="WP_277444956.1">
    <property type="nucleotide sequence ID" value="NZ_JAKOAV010000032.1"/>
</dbReference>
<dbReference type="EMBL" id="JAKOAV010000032">
    <property type="protein sequence ID" value="MDF9409488.1"/>
    <property type="molecule type" value="Genomic_DNA"/>
</dbReference>
<feature type="domain" description="HTH marR-type" evidence="4">
    <location>
        <begin position="20"/>
        <end position="150"/>
    </location>
</feature>
<dbReference type="InterPro" id="IPR036388">
    <property type="entry name" value="WH-like_DNA-bd_sf"/>
</dbReference>
<dbReference type="PROSITE" id="PS01117">
    <property type="entry name" value="HTH_MARR_1"/>
    <property type="match status" value="1"/>
</dbReference>
<dbReference type="PANTHER" id="PTHR33164">
    <property type="entry name" value="TRANSCRIPTIONAL REGULATOR, MARR FAMILY"/>
    <property type="match status" value="1"/>
</dbReference>
<dbReference type="InterPro" id="IPR023187">
    <property type="entry name" value="Tscrpt_reg_MarR-type_CS"/>
</dbReference>
<evidence type="ECO:0000256" key="1">
    <source>
        <dbReference type="ARBA" id="ARBA00023015"/>
    </source>
</evidence>
<protein>
    <submittedName>
        <fullName evidence="5">MarR family transcriptional regulator</fullName>
    </submittedName>
</protein>
<dbReference type="GO" id="GO:0003677">
    <property type="term" value="F:DNA binding"/>
    <property type="evidence" value="ECO:0007669"/>
    <property type="project" value="UniProtKB-KW"/>
</dbReference>
<dbReference type="PROSITE" id="PS50995">
    <property type="entry name" value="HTH_MARR_2"/>
    <property type="match status" value="1"/>
</dbReference>
<comment type="caution">
    <text evidence="5">The sequence shown here is derived from an EMBL/GenBank/DDBJ whole genome shotgun (WGS) entry which is preliminary data.</text>
</comment>
<keyword evidence="6" id="KW-1185">Reference proteome</keyword>
<dbReference type="GO" id="GO:0003700">
    <property type="term" value="F:DNA-binding transcription factor activity"/>
    <property type="evidence" value="ECO:0007669"/>
    <property type="project" value="InterPro"/>
</dbReference>
<dbReference type="GO" id="GO:0006950">
    <property type="term" value="P:response to stress"/>
    <property type="evidence" value="ECO:0007669"/>
    <property type="project" value="TreeGrafter"/>
</dbReference>
<keyword evidence="2" id="KW-0238">DNA-binding</keyword>
<evidence type="ECO:0000313" key="5">
    <source>
        <dbReference type="EMBL" id="MDF9409488.1"/>
    </source>
</evidence>
<evidence type="ECO:0000256" key="2">
    <source>
        <dbReference type="ARBA" id="ARBA00023125"/>
    </source>
</evidence>
<dbReference type="Gene3D" id="1.10.10.10">
    <property type="entry name" value="Winged helix-like DNA-binding domain superfamily/Winged helix DNA-binding domain"/>
    <property type="match status" value="1"/>
</dbReference>
<evidence type="ECO:0000259" key="4">
    <source>
        <dbReference type="PROSITE" id="PS50995"/>
    </source>
</evidence>
<dbReference type="PRINTS" id="PR00598">
    <property type="entry name" value="HTHMARR"/>
</dbReference>
<dbReference type="InterPro" id="IPR039422">
    <property type="entry name" value="MarR/SlyA-like"/>
</dbReference>
<keyword evidence="3" id="KW-0804">Transcription</keyword>
<dbReference type="SMART" id="SM00347">
    <property type="entry name" value="HTH_MARR"/>
    <property type="match status" value="1"/>
</dbReference>
<dbReference type="PANTHER" id="PTHR33164:SF101">
    <property type="entry name" value="TRANSCRIPTIONAL REPRESSOR MPRA"/>
    <property type="match status" value="1"/>
</dbReference>
<reference evidence="5" key="1">
    <citation type="submission" date="2022-02" db="EMBL/GenBank/DDBJ databases">
        <authorList>
            <person name="Leng L."/>
        </authorList>
    </citation>
    <scope>NUCLEOTIDE SEQUENCE</scope>
    <source>
        <strain evidence="5">JI</strain>
    </source>
</reference>